<reference evidence="2 3" key="1">
    <citation type="submission" date="2022-05" db="EMBL/GenBank/DDBJ databases">
        <authorList>
            <consortium name="Genoscope - CEA"/>
            <person name="William W."/>
        </authorList>
    </citation>
    <scope>NUCLEOTIDE SEQUENCE [LARGE SCALE GENOMIC DNA]</scope>
</reference>
<evidence type="ECO:0000313" key="3">
    <source>
        <dbReference type="Proteomes" id="UP001159427"/>
    </source>
</evidence>
<accession>A0ABN8N8Y4</accession>
<gene>
    <name evidence="2" type="ORF">PEVE_00041111</name>
</gene>
<name>A0ABN8N8Y4_9CNID</name>
<feature type="non-terminal residue" evidence="2">
    <location>
        <position position="186"/>
    </location>
</feature>
<protein>
    <submittedName>
        <fullName evidence="2">Uncharacterized protein</fullName>
    </submittedName>
</protein>
<dbReference type="Gene3D" id="1.10.443.10">
    <property type="entry name" value="Intergrase catalytic core"/>
    <property type="match status" value="1"/>
</dbReference>
<evidence type="ECO:0000313" key="2">
    <source>
        <dbReference type="EMBL" id="CAH3045686.1"/>
    </source>
</evidence>
<comment type="caution">
    <text evidence="2">The sequence shown here is derived from an EMBL/GenBank/DDBJ whole genome shotgun (WGS) entry which is preliminary data.</text>
</comment>
<dbReference type="Proteomes" id="UP001159427">
    <property type="component" value="Unassembled WGS sequence"/>
</dbReference>
<proteinExistence type="predicted"/>
<dbReference type="InterPro" id="IPR011010">
    <property type="entry name" value="DNA_brk_join_enz"/>
</dbReference>
<dbReference type="EMBL" id="CALNXI010000772">
    <property type="protein sequence ID" value="CAH3045686.1"/>
    <property type="molecule type" value="Genomic_DNA"/>
</dbReference>
<evidence type="ECO:0000256" key="1">
    <source>
        <dbReference type="ARBA" id="ARBA00023172"/>
    </source>
</evidence>
<sequence length="186" mass="20518">MSCFILGKMSTPDITDTQLIVYARDAALFKALSFSGDRANDLSLVKTQEIMRGLPFNHVWGKSLRYRSSSLFAIRRHTDLSLCPVNAIEVYVAISSVLSVDLSTGYLFRPLTSAGKIINKQIANSILQSRLREYLRGAQIYDGETLHSFMAGVAITLALSGSQLTDIMENIGWCHAPATSHYLKVA</sequence>
<keyword evidence="3" id="KW-1185">Reference proteome</keyword>
<dbReference type="SUPFAM" id="SSF56349">
    <property type="entry name" value="DNA breaking-rejoining enzymes"/>
    <property type="match status" value="1"/>
</dbReference>
<dbReference type="InterPro" id="IPR013762">
    <property type="entry name" value="Integrase-like_cat_sf"/>
</dbReference>
<keyword evidence="1" id="KW-0233">DNA recombination</keyword>
<organism evidence="2 3">
    <name type="scientific">Porites evermanni</name>
    <dbReference type="NCBI Taxonomy" id="104178"/>
    <lineage>
        <taxon>Eukaryota</taxon>
        <taxon>Metazoa</taxon>
        <taxon>Cnidaria</taxon>
        <taxon>Anthozoa</taxon>
        <taxon>Hexacorallia</taxon>
        <taxon>Scleractinia</taxon>
        <taxon>Fungiina</taxon>
        <taxon>Poritidae</taxon>
        <taxon>Porites</taxon>
    </lineage>
</organism>